<dbReference type="SUPFAM" id="SSF53850">
    <property type="entry name" value="Periplasmic binding protein-like II"/>
    <property type="match status" value="1"/>
</dbReference>
<evidence type="ECO:0000313" key="3">
    <source>
        <dbReference type="EMBL" id="MDR6428063.1"/>
    </source>
</evidence>
<evidence type="ECO:0000313" key="4">
    <source>
        <dbReference type="Proteomes" id="UP001184828"/>
    </source>
</evidence>
<feature type="signal peptide" evidence="2">
    <location>
        <begin position="1"/>
        <end position="23"/>
    </location>
</feature>
<dbReference type="Gene3D" id="3.40.190.10">
    <property type="entry name" value="Periplasmic binding protein-like II"/>
    <property type="match status" value="1"/>
</dbReference>
<organism evidence="3 4">
    <name type="scientific">Variovorax paradoxus</name>
    <dbReference type="NCBI Taxonomy" id="34073"/>
    <lineage>
        <taxon>Bacteria</taxon>
        <taxon>Pseudomonadati</taxon>
        <taxon>Pseudomonadota</taxon>
        <taxon>Betaproteobacteria</taxon>
        <taxon>Burkholderiales</taxon>
        <taxon>Comamonadaceae</taxon>
        <taxon>Variovorax</taxon>
    </lineage>
</organism>
<dbReference type="RefSeq" id="WP_309929001.1">
    <property type="nucleotide sequence ID" value="NZ_JAVDQZ010000006.1"/>
</dbReference>
<name>A0AAE3Y2C4_VARPD</name>
<comment type="caution">
    <text evidence="3">The sequence shown here is derived from an EMBL/GenBank/DDBJ whole genome shotgun (WGS) entry which is preliminary data.</text>
</comment>
<dbReference type="CDD" id="cd07012">
    <property type="entry name" value="PBP2_Bug_TTT"/>
    <property type="match status" value="1"/>
</dbReference>
<dbReference type="InterPro" id="IPR042100">
    <property type="entry name" value="Bug_dom1"/>
</dbReference>
<reference evidence="3" key="1">
    <citation type="submission" date="2023-07" db="EMBL/GenBank/DDBJ databases">
        <title>Sorghum-associated microbial communities from plants grown in Nebraska, USA.</title>
        <authorList>
            <person name="Schachtman D."/>
        </authorList>
    </citation>
    <scope>NUCLEOTIDE SEQUENCE</scope>
    <source>
        <strain evidence="3">DS2114</strain>
    </source>
</reference>
<dbReference type="Pfam" id="PF03401">
    <property type="entry name" value="TctC"/>
    <property type="match status" value="1"/>
</dbReference>
<dbReference type="EMBL" id="JAVDQZ010000006">
    <property type="protein sequence ID" value="MDR6428063.1"/>
    <property type="molecule type" value="Genomic_DNA"/>
</dbReference>
<dbReference type="InterPro" id="IPR005064">
    <property type="entry name" value="BUG"/>
</dbReference>
<feature type="chain" id="PRO_5042002287" evidence="2">
    <location>
        <begin position="24"/>
        <end position="326"/>
    </location>
</feature>
<dbReference type="AlphaFoldDB" id="A0AAE3Y2C4"/>
<protein>
    <submittedName>
        <fullName evidence="3">Tripartite-type tricarboxylate transporter receptor subunit TctC</fullName>
    </submittedName>
</protein>
<evidence type="ECO:0000256" key="2">
    <source>
        <dbReference type="SAM" id="SignalP"/>
    </source>
</evidence>
<comment type="similarity">
    <text evidence="1">Belongs to the UPF0065 (bug) family.</text>
</comment>
<dbReference type="Gene3D" id="3.40.190.150">
    <property type="entry name" value="Bordetella uptake gene, domain 1"/>
    <property type="match status" value="1"/>
</dbReference>
<dbReference type="Proteomes" id="UP001184828">
    <property type="component" value="Unassembled WGS sequence"/>
</dbReference>
<dbReference type="PANTHER" id="PTHR42928:SF5">
    <property type="entry name" value="BLR1237 PROTEIN"/>
    <property type="match status" value="1"/>
</dbReference>
<sequence>MLKKIPLAALALFTALASLSAQAAPAFPADRPIALVVPFSAGGGTDILARLVAAKLGAMIRQSVVVENKPGANGVLASQYAERAKADGYTLMFGGSSTHVLSPLLSPKKQQMEQTRKNFSMVGIVAETPLVLAVNAKSSFKNLDQLLKASRDRELTFGTFGSGSSPHIMGALLAARTDARLQHVPYKGSSPAITELLGGHIDSVFLTVAALSSHVEDKEVRALAVTGARRVQTLPDVPTFKEAGVSGFEDSGWFAVFAPAGTPEPVMDFLHDAIGRVMATPEVQAKLVELGLRSANSSRALQMAVWERSIVATQGILTQVKIETDR</sequence>
<dbReference type="PANTHER" id="PTHR42928">
    <property type="entry name" value="TRICARBOXYLATE-BINDING PROTEIN"/>
    <property type="match status" value="1"/>
</dbReference>
<gene>
    <name evidence="3" type="ORF">J2738_004218</name>
</gene>
<keyword evidence="2" id="KW-0732">Signal</keyword>
<dbReference type="PIRSF" id="PIRSF017082">
    <property type="entry name" value="YflP"/>
    <property type="match status" value="1"/>
</dbReference>
<keyword evidence="3" id="KW-0675">Receptor</keyword>
<accession>A0AAE3Y2C4</accession>
<proteinExistence type="inferred from homology"/>
<evidence type="ECO:0000256" key="1">
    <source>
        <dbReference type="ARBA" id="ARBA00006987"/>
    </source>
</evidence>